<dbReference type="EMBL" id="CP089977">
    <property type="protein sequence ID" value="UXZ05476.1"/>
    <property type="molecule type" value="Genomic_DNA"/>
</dbReference>
<protein>
    <submittedName>
        <fullName evidence="2">Metallophosphoesterase</fullName>
    </submittedName>
</protein>
<dbReference type="InterPro" id="IPR050126">
    <property type="entry name" value="Ap4A_hydrolase"/>
</dbReference>
<evidence type="ECO:0000259" key="1">
    <source>
        <dbReference type="Pfam" id="PF00149"/>
    </source>
</evidence>
<sequence length="327" mass="36718">MIYDIIGDIHGQADKLIGLLRHLGYQDNGRFWQAPQGHQAIFIGDLIDRGHRQLDTLNIVFNMIDGGSALAVMGNHEYNAIAYATPHPDGGFCRPHTERNTGQHQAFLDEVGFGTDLHHFWLNRLYQLPLWLDLPEAHIIHACYDAASMAVLRPILTNKNTLTPQAVIASSMDNTPEFHALERLLKGIECPLPEGVLLTDGHGIIRTRTRIKWWIDDWQHQPLAKIAQLGSHASINLADDSPVLPTPCSFALTTDKPIFIGHYWLDGTPALLCHQVACTDYSAGKDGFLTAYQFDTNKPALTNAGFVQYHHHHDTLCRFDSFFMENK</sequence>
<reference evidence="2" key="1">
    <citation type="submission" date="2021-12" db="EMBL/GenBank/DDBJ databases">
        <title>taxonomy of Moraxella sp. ZY201224.</title>
        <authorList>
            <person name="Li F."/>
        </authorList>
    </citation>
    <scope>NUCLEOTIDE SEQUENCE</scope>
    <source>
        <strain evidence="2">ZY201224</strain>
    </source>
</reference>
<dbReference type="RefSeq" id="WP_263076975.1">
    <property type="nucleotide sequence ID" value="NZ_CP089977.1"/>
</dbReference>
<evidence type="ECO:0000313" key="2">
    <source>
        <dbReference type="EMBL" id="UXZ05476.1"/>
    </source>
</evidence>
<feature type="domain" description="Calcineurin-like phosphoesterase" evidence="1">
    <location>
        <begin position="5"/>
        <end position="83"/>
    </location>
</feature>
<gene>
    <name evidence="2" type="ORF">LU297_03250</name>
</gene>
<dbReference type="Gene3D" id="3.60.21.10">
    <property type="match status" value="1"/>
</dbReference>
<dbReference type="PANTHER" id="PTHR42850">
    <property type="entry name" value="METALLOPHOSPHOESTERASE"/>
    <property type="match status" value="1"/>
</dbReference>
<dbReference type="InterPro" id="IPR029052">
    <property type="entry name" value="Metallo-depent_PP-like"/>
</dbReference>
<evidence type="ECO:0000313" key="3">
    <source>
        <dbReference type="Proteomes" id="UP001063782"/>
    </source>
</evidence>
<proteinExistence type="predicted"/>
<dbReference type="PANTHER" id="PTHR42850:SF7">
    <property type="entry name" value="BIS(5'-NUCLEOSYL)-TETRAPHOSPHATASE PRPE [ASYMMETRICAL]"/>
    <property type="match status" value="1"/>
</dbReference>
<keyword evidence="3" id="KW-1185">Reference proteome</keyword>
<organism evidence="2 3">
    <name type="scientific">Moraxella nasicaprae</name>
    <dbReference type="NCBI Taxonomy" id="2904122"/>
    <lineage>
        <taxon>Bacteria</taxon>
        <taxon>Pseudomonadati</taxon>
        <taxon>Pseudomonadota</taxon>
        <taxon>Gammaproteobacteria</taxon>
        <taxon>Moraxellales</taxon>
        <taxon>Moraxellaceae</taxon>
        <taxon>Moraxella</taxon>
    </lineage>
</organism>
<name>A0ABY6F5V7_9GAMM</name>
<accession>A0ABY6F5V7</accession>
<dbReference type="InterPro" id="IPR004843">
    <property type="entry name" value="Calcineurin-like_PHP"/>
</dbReference>
<dbReference type="Proteomes" id="UP001063782">
    <property type="component" value="Chromosome"/>
</dbReference>
<dbReference type="Pfam" id="PF00149">
    <property type="entry name" value="Metallophos"/>
    <property type="match status" value="1"/>
</dbReference>
<dbReference type="SUPFAM" id="SSF56300">
    <property type="entry name" value="Metallo-dependent phosphatases"/>
    <property type="match status" value="1"/>
</dbReference>